<organism evidence="1 2">
    <name type="scientific">Pedobacter nyackensis</name>
    <dbReference type="NCBI Taxonomy" id="475255"/>
    <lineage>
        <taxon>Bacteria</taxon>
        <taxon>Pseudomonadati</taxon>
        <taxon>Bacteroidota</taxon>
        <taxon>Sphingobacteriia</taxon>
        <taxon>Sphingobacteriales</taxon>
        <taxon>Sphingobacteriaceae</taxon>
        <taxon>Pedobacter</taxon>
    </lineage>
</organism>
<protein>
    <submittedName>
        <fullName evidence="1">Uncharacterized protein</fullName>
    </submittedName>
</protein>
<dbReference type="STRING" id="475255.SAMN04488101_10196"/>
<dbReference type="EMBL" id="FWYB01000001">
    <property type="protein sequence ID" value="SMC52585.1"/>
    <property type="molecule type" value="Genomic_DNA"/>
</dbReference>
<proteinExistence type="predicted"/>
<evidence type="ECO:0000313" key="2">
    <source>
        <dbReference type="Proteomes" id="UP000192678"/>
    </source>
</evidence>
<dbReference type="AlphaFoldDB" id="A0A1W1ZVT8"/>
<evidence type="ECO:0000313" key="1">
    <source>
        <dbReference type="EMBL" id="SMC52585.1"/>
    </source>
</evidence>
<reference evidence="1 2" key="1">
    <citation type="submission" date="2017-04" db="EMBL/GenBank/DDBJ databases">
        <authorList>
            <person name="Afonso C.L."/>
            <person name="Miller P.J."/>
            <person name="Scott M.A."/>
            <person name="Spackman E."/>
            <person name="Goraichik I."/>
            <person name="Dimitrov K.M."/>
            <person name="Suarez D.L."/>
            <person name="Swayne D.E."/>
        </authorList>
    </citation>
    <scope>NUCLEOTIDE SEQUENCE [LARGE SCALE GENOMIC DNA]</scope>
    <source>
        <strain evidence="1 2">DSM 19625</strain>
    </source>
</reference>
<accession>A0A1W1ZVT8</accession>
<dbReference type="Proteomes" id="UP000192678">
    <property type="component" value="Unassembled WGS sequence"/>
</dbReference>
<keyword evidence="2" id="KW-1185">Reference proteome</keyword>
<name>A0A1W1ZVT8_9SPHI</name>
<dbReference type="RefSeq" id="WP_084286703.1">
    <property type="nucleotide sequence ID" value="NZ_FWYB01000001.1"/>
</dbReference>
<sequence length="282" mass="33036">MNEFEYVLPAKKSEVDQFFKDTDSQRLRDYNKNLGLLNRMKDKIINEYHAIKSDYLKNQEEYQVKFLQFRSKVLKLNEAKKCICGADVRLVSGPHFGDFWGCTEHMNYAVRHENYILRPDALPNFYEPSVKGWPAQIRNRLGLSKSVSTGIIYNFILNNNLPDLSLHFEGVSELGSIYKIVDTRKKATAFELQQFKRLGFHYDKCVWQFSIKYKSLGVRGQKYAFPDIVCSDDRNVYIYECKTSKSDVNDYQKSLYIDLISKLLKDAGDTRNVVFEYLFEHA</sequence>
<gene>
    <name evidence="1" type="ORF">SAMN04488101_10196</name>
</gene>